<evidence type="ECO:0008006" key="3">
    <source>
        <dbReference type="Google" id="ProtNLM"/>
    </source>
</evidence>
<evidence type="ECO:0000313" key="2">
    <source>
        <dbReference type="Proteomes" id="UP001548189"/>
    </source>
</evidence>
<proteinExistence type="predicted"/>
<organism evidence="1 2">
    <name type="scientific">Aliikangiella maris</name>
    <dbReference type="NCBI Taxonomy" id="3162458"/>
    <lineage>
        <taxon>Bacteria</taxon>
        <taxon>Pseudomonadati</taxon>
        <taxon>Pseudomonadota</taxon>
        <taxon>Gammaproteobacteria</taxon>
        <taxon>Oceanospirillales</taxon>
        <taxon>Pleioneaceae</taxon>
        <taxon>Aliikangiella</taxon>
    </lineage>
</organism>
<dbReference type="RefSeq" id="WP_353898019.1">
    <property type="nucleotide sequence ID" value="NZ_JBEVCJ010000067.1"/>
</dbReference>
<dbReference type="EMBL" id="JBEVCJ010000067">
    <property type="protein sequence ID" value="MET1257436.1"/>
    <property type="molecule type" value="Genomic_DNA"/>
</dbReference>
<name>A0ABV2BZS8_9GAMM</name>
<keyword evidence="2" id="KW-1185">Reference proteome</keyword>
<accession>A0ABV2BZS8</accession>
<reference evidence="1 2" key="1">
    <citation type="submission" date="2024-06" db="EMBL/GenBank/DDBJ databases">
        <authorList>
            <person name="Li F."/>
        </authorList>
    </citation>
    <scope>NUCLEOTIDE SEQUENCE [LARGE SCALE GENOMIC DNA]</scope>
    <source>
        <strain evidence="1 2">GXAS 311</strain>
    </source>
</reference>
<dbReference type="Proteomes" id="UP001548189">
    <property type="component" value="Unassembled WGS sequence"/>
</dbReference>
<protein>
    <recommendedName>
        <fullName evidence="3">PepSY domain-containing protein</fullName>
    </recommendedName>
</protein>
<evidence type="ECO:0000313" key="1">
    <source>
        <dbReference type="EMBL" id="MET1257436.1"/>
    </source>
</evidence>
<comment type="caution">
    <text evidence="1">The sequence shown here is derived from an EMBL/GenBank/DDBJ whole genome shotgun (WGS) entry which is preliminary data.</text>
</comment>
<gene>
    <name evidence="1" type="ORF">ABVT43_20060</name>
</gene>
<sequence>MNSSISPSVQSPIFLNDDLGIMKKSDAIDSLKQILKNRPALQFNDNIDFTIEQQWIDSLNKLHTRFNQTIHQLKVYGTNMLLHADVSPNNIQVSDPVANIYALNGTLAVDSYPSVTQKILKHNDAGADATKAAQKIGQSTSKPELAFIFLESGQTKICWRIEVSWDNGAGDFGRDDIFFDTQTAEILTRHPKIQTSGGFIPNH</sequence>